<dbReference type="RefSeq" id="WP_249699390.1">
    <property type="nucleotide sequence ID" value="NZ_JAMFLX010000011.1"/>
</dbReference>
<dbReference type="InterPro" id="IPR011146">
    <property type="entry name" value="HIT-like"/>
</dbReference>
<keyword evidence="4" id="KW-1185">Reference proteome</keyword>
<accession>A0ABT0PGT4</accession>
<evidence type="ECO:0000259" key="2">
    <source>
        <dbReference type="PROSITE" id="PS51084"/>
    </source>
</evidence>
<dbReference type="InterPro" id="IPR026026">
    <property type="entry name" value="HIT_Hint"/>
</dbReference>
<organism evidence="3 4">
    <name type="scientific">Parendozoicomonas callyspongiae</name>
    <dbReference type="NCBI Taxonomy" id="2942213"/>
    <lineage>
        <taxon>Bacteria</taxon>
        <taxon>Pseudomonadati</taxon>
        <taxon>Pseudomonadota</taxon>
        <taxon>Gammaproteobacteria</taxon>
        <taxon>Oceanospirillales</taxon>
        <taxon>Endozoicomonadaceae</taxon>
        <taxon>Parendozoicomonas</taxon>
    </lineage>
</organism>
<dbReference type="PIRSF" id="PIRSF000714">
    <property type="entry name" value="HIT"/>
    <property type="match status" value="1"/>
</dbReference>
<comment type="caution">
    <text evidence="3">The sequence shown here is derived from an EMBL/GenBank/DDBJ whole genome shotgun (WGS) entry which is preliminary data.</text>
</comment>
<reference evidence="3 4" key="1">
    <citation type="submission" date="2022-05" db="EMBL/GenBank/DDBJ databases">
        <authorList>
            <person name="Park J.-S."/>
        </authorList>
    </citation>
    <scope>NUCLEOTIDE SEQUENCE [LARGE SCALE GENOMIC DNA]</scope>
    <source>
        <strain evidence="3 4">2012CJ34-2</strain>
    </source>
</reference>
<dbReference type="Pfam" id="PF01230">
    <property type="entry name" value="HIT"/>
    <property type="match status" value="1"/>
</dbReference>
<dbReference type="PROSITE" id="PS51084">
    <property type="entry name" value="HIT_2"/>
    <property type="match status" value="1"/>
</dbReference>
<evidence type="ECO:0000313" key="4">
    <source>
        <dbReference type="Proteomes" id="UP001203338"/>
    </source>
</evidence>
<protein>
    <submittedName>
        <fullName evidence="3">HIT domain-containing protein</fullName>
    </submittedName>
</protein>
<dbReference type="SUPFAM" id="SSF54197">
    <property type="entry name" value="HIT-like"/>
    <property type="match status" value="1"/>
</dbReference>
<dbReference type="Gene3D" id="3.30.428.10">
    <property type="entry name" value="HIT-like"/>
    <property type="match status" value="1"/>
</dbReference>
<feature type="domain" description="HIT" evidence="2">
    <location>
        <begin position="37"/>
        <end position="105"/>
    </location>
</feature>
<proteinExistence type="predicted"/>
<name>A0ABT0PGT4_9GAMM</name>
<gene>
    <name evidence="3" type="ORF">M3P05_09815</name>
</gene>
<dbReference type="InterPro" id="IPR036265">
    <property type="entry name" value="HIT-like_sf"/>
</dbReference>
<evidence type="ECO:0000313" key="3">
    <source>
        <dbReference type="EMBL" id="MCL6270221.1"/>
    </source>
</evidence>
<comment type="caution">
    <text evidence="1">Lacks conserved residue(s) required for the propagation of feature annotation.</text>
</comment>
<sequence length="142" mass="16407">MDHFELDQRLSDDCLVIGDFPLCRMLLMNDVSYPWFILVPRVAGVEEIYQLTSEEQQLLMKESSYVTEKLKDVFAADKMNVAALGNIVRQLHVHHVVRRVDDQAWPAPVWGYKSAVPYTEEQVEDIRQRLATVFTTWLVPAA</sequence>
<dbReference type="Proteomes" id="UP001203338">
    <property type="component" value="Unassembled WGS sequence"/>
</dbReference>
<dbReference type="EMBL" id="JAMFLX010000011">
    <property type="protein sequence ID" value="MCL6270221.1"/>
    <property type="molecule type" value="Genomic_DNA"/>
</dbReference>
<evidence type="ECO:0000256" key="1">
    <source>
        <dbReference type="PROSITE-ProRule" id="PRU00464"/>
    </source>
</evidence>